<dbReference type="GO" id="GO:0046872">
    <property type="term" value="F:metal ion binding"/>
    <property type="evidence" value="ECO:0007669"/>
    <property type="project" value="UniProtKB-KW"/>
</dbReference>
<name>A0A835WP37_9CHLO</name>
<dbReference type="PANTHER" id="PTHR43595">
    <property type="entry name" value="37S RIBOSOMAL PROTEIN S26, MITOCHONDRIAL"/>
    <property type="match status" value="1"/>
</dbReference>
<dbReference type="InterPro" id="IPR001189">
    <property type="entry name" value="Mn/Fe_SOD"/>
</dbReference>
<dbReference type="PROSITE" id="PS00088">
    <property type="entry name" value="SOD_MN"/>
    <property type="match status" value="1"/>
</dbReference>
<dbReference type="EMBL" id="JAEHOD010000010">
    <property type="protein sequence ID" value="KAG2450814.1"/>
    <property type="molecule type" value="Genomic_DNA"/>
</dbReference>
<dbReference type="GO" id="GO:0004784">
    <property type="term" value="F:superoxide dismutase activity"/>
    <property type="evidence" value="ECO:0007669"/>
    <property type="project" value="UniProtKB-EC"/>
</dbReference>
<dbReference type="InterPro" id="IPR036314">
    <property type="entry name" value="SOD_C_sf"/>
</dbReference>
<dbReference type="EC" id="1.15.1.1" evidence="2"/>
<keyword evidence="3 5" id="KW-0479">Metal-binding</keyword>
<feature type="binding site" evidence="5">
    <location>
        <position position="178"/>
    </location>
    <ligand>
        <name>Mn(2+)</name>
        <dbReference type="ChEBI" id="CHEBI:29035"/>
    </ligand>
</feature>
<evidence type="ECO:0000256" key="6">
    <source>
        <dbReference type="SAM" id="MobiDB-lite"/>
    </source>
</evidence>
<dbReference type="Pfam" id="PF02777">
    <property type="entry name" value="Sod_Fe_C"/>
    <property type="match status" value="1"/>
</dbReference>
<comment type="similarity">
    <text evidence="1">Belongs to the iron/manganese superoxide dismutase family.</text>
</comment>
<reference evidence="8" key="1">
    <citation type="journal article" date="2020" name="bioRxiv">
        <title>Comparative genomics of Chlamydomonas.</title>
        <authorList>
            <person name="Craig R.J."/>
            <person name="Hasan A.R."/>
            <person name="Ness R.W."/>
            <person name="Keightley P.D."/>
        </authorList>
    </citation>
    <scope>NUCLEOTIDE SEQUENCE</scope>
    <source>
        <strain evidence="8">CCAP 11/173</strain>
    </source>
</reference>
<organism evidence="8 9">
    <name type="scientific">Chlamydomonas schloesseri</name>
    <dbReference type="NCBI Taxonomy" id="2026947"/>
    <lineage>
        <taxon>Eukaryota</taxon>
        <taxon>Viridiplantae</taxon>
        <taxon>Chlorophyta</taxon>
        <taxon>core chlorophytes</taxon>
        <taxon>Chlorophyceae</taxon>
        <taxon>CS clade</taxon>
        <taxon>Chlamydomonadales</taxon>
        <taxon>Chlamydomonadaceae</taxon>
        <taxon>Chlamydomonas</taxon>
    </lineage>
</organism>
<protein>
    <recommendedName>
        <fullName evidence="2">superoxide dismutase</fullName>
        <ecNumber evidence="2">1.15.1.1</ecNumber>
    </recommendedName>
</protein>
<dbReference type="OrthoDB" id="10457383at2759"/>
<comment type="caution">
    <text evidence="8">The sequence shown here is derived from an EMBL/GenBank/DDBJ whole genome shotgun (WGS) entry which is preliminary data.</text>
</comment>
<evidence type="ECO:0000313" key="8">
    <source>
        <dbReference type="EMBL" id="KAG2450814.1"/>
    </source>
</evidence>
<dbReference type="PIRSF" id="PIRSF000349">
    <property type="entry name" value="SODismutase"/>
    <property type="match status" value="1"/>
</dbReference>
<sequence length="226" mass="23790">MPIIVHTQATASPAPPPPPPLSLPPLPYGYDTLEPVISSQVGSGRLPITAAQETTLRNQGGGLWNHQLFWKVMASPGSAPTSRSAISPALLSAIQRAFGSVDEMLAQLKGSADAVFGSGWAWVCVPSTAGDSNASGGGGGGLQLLTTANQDNPLMKASSNLFACVVRSQPCAPILGIDVWEHAYYLQYQAKRSDYTQAWQQQLINWAAVSAFYEAAAAGDLSYNDT</sequence>
<dbReference type="Proteomes" id="UP000613740">
    <property type="component" value="Unassembled WGS sequence"/>
</dbReference>
<keyword evidence="4" id="KW-0560">Oxidoreductase</keyword>
<dbReference type="SUPFAM" id="SSF46609">
    <property type="entry name" value="Fe,Mn superoxide dismutase (SOD), N-terminal domain"/>
    <property type="match status" value="1"/>
</dbReference>
<dbReference type="AlphaFoldDB" id="A0A835WP37"/>
<evidence type="ECO:0000256" key="4">
    <source>
        <dbReference type="ARBA" id="ARBA00023002"/>
    </source>
</evidence>
<keyword evidence="9" id="KW-1185">Reference proteome</keyword>
<dbReference type="Gene3D" id="3.55.40.20">
    <property type="entry name" value="Iron/manganese superoxide dismutase, C-terminal domain"/>
    <property type="match status" value="1"/>
</dbReference>
<dbReference type="InterPro" id="IPR036324">
    <property type="entry name" value="Mn/Fe_SOD_N_sf"/>
</dbReference>
<feature type="binding site" evidence="5">
    <location>
        <position position="182"/>
    </location>
    <ligand>
        <name>Mn(2+)</name>
        <dbReference type="ChEBI" id="CHEBI:29035"/>
    </ligand>
</feature>
<accession>A0A835WP37</accession>
<dbReference type="PRINTS" id="PR01703">
    <property type="entry name" value="MNSODISMTASE"/>
</dbReference>
<feature type="domain" description="Manganese/iron superoxide dismutase C-terminal" evidence="7">
    <location>
        <begin position="89"/>
        <end position="210"/>
    </location>
</feature>
<feature type="compositionally biased region" description="Pro residues" evidence="6">
    <location>
        <begin position="13"/>
        <end position="23"/>
    </location>
</feature>
<feature type="binding site" evidence="5">
    <location>
        <position position="66"/>
    </location>
    <ligand>
        <name>Mn(2+)</name>
        <dbReference type="ChEBI" id="CHEBI:29035"/>
    </ligand>
</feature>
<evidence type="ECO:0000313" key="9">
    <source>
        <dbReference type="Proteomes" id="UP000613740"/>
    </source>
</evidence>
<feature type="region of interest" description="Disordered" evidence="6">
    <location>
        <begin position="1"/>
        <end position="23"/>
    </location>
</feature>
<evidence type="ECO:0000256" key="3">
    <source>
        <dbReference type="ARBA" id="ARBA00022723"/>
    </source>
</evidence>
<dbReference type="Gene3D" id="1.10.287.990">
    <property type="entry name" value="Fe,Mn superoxide dismutase (SOD) domain"/>
    <property type="match status" value="1"/>
</dbReference>
<gene>
    <name evidence="8" type="ORF">HYH02_004649</name>
</gene>
<dbReference type="PANTHER" id="PTHR43595:SF2">
    <property type="entry name" value="SMALL RIBOSOMAL SUBUNIT PROTEIN MS42"/>
    <property type="match status" value="1"/>
</dbReference>
<proteinExistence type="inferred from homology"/>
<dbReference type="InterPro" id="IPR019832">
    <property type="entry name" value="Mn/Fe_SOD_C"/>
</dbReference>
<evidence type="ECO:0000256" key="2">
    <source>
        <dbReference type="ARBA" id="ARBA00012682"/>
    </source>
</evidence>
<dbReference type="InterPro" id="IPR019833">
    <property type="entry name" value="Mn/Fe_SOD_BS"/>
</dbReference>
<evidence type="ECO:0000259" key="7">
    <source>
        <dbReference type="Pfam" id="PF02777"/>
    </source>
</evidence>
<dbReference type="SUPFAM" id="SSF54719">
    <property type="entry name" value="Fe,Mn superoxide dismutase (SOD), C-terminal domain"/>
    <property type="match status" value="1"/>
</dbReference>
<evidence type="ECO:0000256" key="5">
    <source>
        <dbReference type="PIRSR" id="PIRSR000349-1"/>
    </source>
</evidence>
<evidence type="ECO:0000256" key="1">
    <source>
        <dbReference type="ARBA" id="ARBA00008714"/>
    </source>
</evidence>
<dbReference type="GO" id="GO:0005737">
    <property type="term" value="C:cytoplasm"/>
    <property type="evidence" value="ECO:0007669"/>
    <property type="project" value="TreeGrafter"/>
</dbReference>